<feature type="compositionally biased region" description="Polar residues" evidence="2">
    <location>
        <begin position="159"/>
        <end position="168"/>
    </location>
</feature>
<dbReference type="AlphaFoldDB" id="A0ABD5X528"/>
<dbReference type="InterPro" id="IPR052723">
    <property type="entry name" value="Acyl-CoA_thioesterase_PaaI"/>
</dbReference>
<feature type="compositionally biased region" description="Basic and acidic residues" evidence="2">
    <location>
        <begin position="145"/>
        <end position="158"/>
    </location>
</feature>
<evidence type="ECO:0000256" key="1">
    <source>
        <dbReference type="ARBA" id="ARBA00022801"/>
    </source>
</evidence>
<dbReference type="InterPro" id="IPR006683">
    <property type="entry name" value="Thioestr_dom"/>
</dbReference>
<gene>
    <name evidence="4" type="ORF">ACFQJ7_01315</name>
</gene>
<dbReference type="GO" id="GO:0016787">
    <property type="term" value="F:hydrolase activity"/>
    <property type="evidence" value="ECO:0007669"/>
    <property type="project" value="UniProtKB-KW"/>
</dbReference>
<dbReference type="PANTHER" id="PTHR42856:SF1">
    <property type="entry name" value="ACYL-COENZYME A THIOESTERASE PAAI"/>
    <property type="match status" value="1"/>
</dbReference>
<keyword evidence="1 4" id="KW-0378">Hydrolase</keyword>
<name>A0ABD5X528_9EURY</name>
<dbReference type="EC" id="3.1.2.-" evidence="4"/>
<protein>
    <submittedName>
        <fullName evidence="4">PaaI family thioesterase</fullName>
        <ecNumber evidence="4">3.1.2.-</ecNumber>
    </submittedName>
</protein>
<sequence length="168" mass="17890">MGSWRLNEDMDLVELFNQTPFVEHLGIELTEAEDGYAEGRLPFSEEMRSNNFGSVAHGGATYALADTVGGAAAISLAGDVTPTVDMRIDYLAPATSDLTATAEVSRFGSSLAMVHVDIHNAEGERVASAQGTYKTGGQGEATPWKGDEAPWEGHEQAQADRSTNEPSE</sequence>
<dbReference type="SUPFAM" id="SSF54637">
    <property type="entry name" value="Thioesterase/thiol ester dehydrase-isomerase"/>
    <property type="match status" value="1"/>
</dbReference>
<dbReference type="NCBIfam" id="TIGR00369">
    <property type="entry name" value="unchar_dom_1"/>
    <property type="match status" value="1"/>
</dbReference>
<dbReference type="RefSeq" id="WP_267637572.1">
    <property type="nucleotide sequence ID" value="NZ_JAODIY010000010.1"/>
</dbReference>
<dbReference type="Gene3D" id="3.10.129.10">
    <property type="entry name" value="Hotdog Thioesterase"/>
    <property type="match status" value="1"/>
</dbReference>
<dbReference type="Pfam" id="PF03061">
    <property type="entry name" value="4HBT"/>
    <property type="match status" value="1"/>
</dbReference>
<accession>A0ABD5X528</accession>
<dbReference type="InterPro" id="IPR003736">
    <property type="entry name" value="PAAI_dom"/>
</dbReference>
<dbReference type="Proteomes" id="UP001596414">
    <property type="component" value="Unassembled WGS sequence"/>
</dbReference>
<evidence type="ECO:0000313" key="4">
    <source>
        <dbReference type="EMBL" id="MFC7124684.1"/>
    </source>
</evidence>
<comment type="caution">
    <text evidence="4">The sequence shown here is derived from an EMBL/GenBank/DDBJ whole genome shotgun (WGS) entry which is preliminary data.</text>
</comment>
<reference evidence="4 5" key="1">
    <citation type="journal article" date="2014" name="Int. J. Syst. Evol. Microbiol.">
        <title>Complete genome sequence of Corynebacterium casei LMG S-19264T (=DSM 44701T), isolated from a smear-ripened cheese.</title>
        <authorList>
            <consortium name="US DOE Joint Genome Institute (JGI-PGF)"/>
            <person name="Walter F."/>
            <person name="Albersmeier A."/>
            <person name="Kalinowski J."/>
            <person name="Ruckert C."/>
        </authorList>
    </citation>
    <scope>NUCLEOTIDE SEQUENCE [LARGE SCALE GENOMIC DNA]</scope>
    <source>
        <strain evidence="4 5">CGMCC 4.7215</strain>
    </source>
</reference>
<evidence type="ECO:0000259" key="3">
    <source>
        <dbReference type="Pfam" id="PF03061"/>
    </source>
</evidence>
<proteinExistence type="predicted"/>
<feature type="domain" description="Thioesterase" evidence="3">
    <location>
        <begin position="55"/>
        <end position="126"/>
    </location>
</feature>
<dbReference type="PANTHER" id="PTHR42856">
    <property type="entry name" value="ACYL-COENZYME A THIOESTERASE PAAI"/>
    <property type="match status" value="1"/>
</dbReference>
<dbReference type="CDD" id="cd03443">
    <property type="entry name" value="PaaI_thioesterase"/>
    <property type="match status" value="1"/>
</dbReference>
<evidence type="ECO:0000313" key="5">
    <source>
        <dbReference type="Proteomes" id="UP001596414"/>
    </source>
</evidence>
<dbReference type="InterPro" id="IPR029069">
    <property type="entry name" value="HotDog_dom_sf"/>
</dbReference>
<organism evidence="4 5">
    <name type="scientific">Halovenus rubra</name>
    <dbReference type="NCBI Taxonomy" id="869890"/>
    <lineage>
        <taxon>Archaea</taxon>
        <taxon>Methanobacteriati</taxon>
        <taxon>Methanobacteriota</taxon>
        <taxon>Stenosarchaea group</taxon>
        <taxon>Halobacteria</taxon>
        <taxon>Halobacteriales</taxon>
        <taxon>Haloarculaceae</taxon>
        <taxon>Halovenus</taxon>
    </lineage>
</organism>
<feature type="region of interest" description="Disordered" evidence="2">
    <location>
        <begin position="126"/>
        <end position="168"/>
    </location>
</feature>
<dbReference type="EMBL" id="JBHSZQ010000001">
    <property type="protein sequence ID" value="MFC7124684.1"/>
    <property type="molecule type" value="Genomic_DNA"/>
</dbReference>
<evidence type="ECO:0000256" key="2">
    <source>
        <dbReference type="SAM" id="MobiDB-lite"/>
    </source>
</evidence>